<dbReference type="PANTHER" id="PTHR36688">
    <property type="entry name" value="ENDO/EXONUCLEASE/PHOSPHATASE DOMAIN-CONTAINING PROTEIN"/>
    <property type="match status" value="1"/>
</dbReference>
<dbReference type="InterPro" id="IPR052560">
    <property type="entry name" value="RdDP_mobile_element"/>
</dbReference>
<dbReference type="Gene3D" id="3.60.10.10">
    <property type="entry name" value="Endonuclease/exonuclease/phosphatase"/>
    <property type="match status" value="1"/>
</dbReference>
<dbReference type="InterPro" id="IPR002156">
    <property type="entry name" value="RNaseH_domain"/>
</dbReference>
<keyword evidence="5" id="KW-1185">Reference proteome</keyword>
<dbReference type="SUPFAM" id="SSF53098">
    <property type="entry name" value="Ribonuclease H-like"/>
    <property type="match status" value="1"/>
</dbReference>
<dbReference type="InterPro" id="IPR012337">
    <property type="entry name" value="RNaseH-like_sf"/>
</dbReference>
<dbReference type="Proteomes" id="UP001153954">
    <property type="component" value="Unassembled WGS sequence"/>
</dbReference>
<reference evidence="4" key="1">
    <citation type="submission" date="2022-03" db="EMBL/GenBank/DDBJ databases">
        <authorList>
            <person name="Tunstrom K."/>
        </authorList>
    </citation>
    <scope>NUCLEOTIDE SEQUENCE</scope>
</reference>
<dbReference type="PANTHER" id="PTHR36688:SF2">
    <property type="entry name" value="ENDONUCLEASE_EXONUCLEASE_PHOSPHATASE DOMAIN-CONTAINING PROTEIN"/>
    <property type="match status" value="1"/>
</dbReference>
<dbReference type="Gene3D" id="3.30.420.10">
    <property type="entry name" value="Ribonuclease H-like superfamily/Ribonuclease H"/>
    <property type="match status" value="1"/>
</dbReference>
<feature type="domain" description="Reverse transcriptase" evidence="2">
    <location>
        <begin position="873"/>
        <end position="1145"/>
    </location>
</feature>
<evidence type="ECO:0000256" key="1">
    <source>
        <dbReference type="SAM" id="MobiDB-lite"/>
    </source>
</evidence>
<evidence type="ECO:0000259" key="2">
    <source>
        <dbReference type="PROSITE" id="PS50878"/>
    </source>
</evidence>
<dbReference type="InterPro" id="IPR036397">
    <property type="entry name" value="RNaseH_sf"/>
</dbReference>
<dbReference type="CDD" id="cd01650">
    <property type="entry name" value="RT_nLTR_like"/>
    <property type="match status" value="1"/>
</dbReference>
<dbReference type="EMBL" id="CAKOGL010000007">
    <property type="protein sequence ID" value="CAH2087900.1"/>
    <property type="molecule type" value="Genomic_DNA"/>
</dbReference>
<dbReference type="GO" id="GO:0071897">
    <property type="term" value="P:DNA biosynthetic process"/>
    <property type="evidence" value="ECO:0007669"/>
    <property type="project" value="UniProtKB-ARBA"/>
</dbReference>
<dbReference type="SUPFAM" id="SSF56219">
    <property type="entry name" value="DNase I-like"/>
    <property type="match status" value="1"/>
</dbReference>
<name>A0AAU9TQR8_EUPED</name>
<evidence type="ECO:0000313" key="4">
    <source>
        <dbReference type="EMBL" id="CAH2087900.1"/>
    </source>
</evidence>
<dbReference type="SUPFAM" id="SSF56672">
    <property type="entry name" value="DNA/RNA polymerases"/>
    <property type="match status" value="1"/>
</dbReference>
<dbReference type="InterPro" id="IPR000477">
    <property type="entry name" value="RT_dom"/>
</dbReference>
<comment type="caution">
    <text evidence="4">The sequence shown here is derived from an EMBL/GenBank/DDBJ whole genome shotgun (WGS) entry which is preliminary data.</text>
</comment>
<dbReference type="GO" id="GO:0003676">
    <property type="term" value="F:nucleic acid binding"/>
    <property type="evidence" value="ECO:0007669"/>
    <property type="project" value="InterPro"/>
</dbReference>
<feature type="compositionally biased region" description="Basic and acidic residues" evidence="1">
    <location>
        <begin position="407"/>
        <end position="416"/>
    </location>
</feature>
<dbReference type="GO" id="GO:0004523">
    <property type="term" value="F:RNA-DNA hybrid ribonuclease activity"/>
    <property type="evidence" value="ECO:0007669"/>
    <property type="project" value="InterPro"/>
</dbReference>
<evidence type="ECO:0000313" key="5">
    <source>
        <dbReference type="Proteomes" id="UP001153954"/>
    </source>
</evidence>
<feature type="domain" description="RNase H type-1" evidence="3">
    <location>
        <begin position="1359"/>
        <end position="1491"/>
    </location>
</feature>
<dbReference type="Pfam" id="PF14529">
    <property type="entry name" value="Exo_endo_phos_2"/>
    <property type="match status" value="1"/>
</dbReference>
<evidence type="ECO:0008006" key="6">
    <source>
        <dbReference type="Google" id="ProtNLM"/>
    </source>
</evidence>
<dbReference type="PROSITE" id="PS50878">
    <property type="entry name" value="RT_POL"/>
    <property type="match status" value="1"/>
</dbReference>
<evidence type="ECO:0000259" key="3">
    <source>
        <dbReference type="PROSITE" id="PS50879"/>
    </source>
</evidence>
<dbReference type="CDD" id="cd09276">
    <property type="entry name" value="Rnase_HI_RT_non_LTR"/>
    <property type="match status" value="1"/>
</dbReference>
<dbReference type="Pfam" id="PF00075">
    <property type="entry name" value="RNase_H"/>
    <property type="match status" value="1"/>
</dbReference>
<dbReference type="Pfam" id="PF00078">
    <property type="entry name" value="RVT_1"/>
    <property type="match status" value="1"/>
</dbReference>
<feature type="compositionally biased region" description="Basic residues" evidence="1">
    <location>
        <begin position="369"/>
        <end position="383"/>
    </location>
</feature>
<proteinExistence type="predicted"/>
<feature type="region of interest" description="Disordered" evidence="1">
    <location>
        <begin position="332"/>
        <end position="416"/>
    </location>
</feature>
<dbReference type="PROSITE" id="PS50879">
    <property type="entry name" value="RNASE_H_1"/>
    <property type="match status" value="1"/>
</dbReference>
<gene>
    <name evidence="4" type="ORF">EEDITHA_LOCUS4111</name>
</gene>
<dbReference type="GO" id="GO:0042575">
    <property type="term" value="C:DNA polymerase complex"/>
    <property type="evidence" value="ECO:0007669"/>
    <property type="project" value="UniProtKB-ARBA"/>
</dbReference>
<protein>
    <recommendedName>
        <fullName evidence="6">RNA-directed DNA polymerase from mobile element jockey</fullName>
    </recommendedName>
</protein>
<dbReference type="InterPro" id="IPR036691">
    <property type="entry name" value="Endo/exonu/phosph_ase_sf"/>
</dbReference>
<organism evidence="4 5">
    <name type="scientific">Euphydryas editha</name>
    <name type="common">Edith's checkerspot</name>
    <dbReference type="NCBI Taxonomy" id="104508"/>
    <lineage>
        <taxon>Eukaryota</taxon>
        <taxon>Metazoa</taxon>
        <taxon>Ecdysozoa</taxon>
        <taxon>Arthropoda</taxon>
        <taxon>Hexapoda</taxon>
        <taxon>Insecta</taxon>
        <taxon>Pterygota</taxon>
        <taxon>Neoptera</taxon>
        <taxon>Endopterygota</taxon>
        <taxon>Lepidoptera</taxon>
        <taxon>Glossata</taxon>
        <taxon>Ditrysia</taxon>
        <taxon>Papilionoidea</taxon>
        <taxon>Nymphalidae</taxon>
        <taxon>Nymphalinae</taxon>
        <taxon>Euphydryas</taxon>
    </lineage>
</organism>
<dbReference type="InterPro" id="IPR005135">
    <property type="entry name" value="Endo/exonuclease/phosphatase"/>
</dbReference>
<accession>A0AAU9TQR8</accession>
<sequence>MERSNAMDDNHESYEINTEADMSITTYDVQPTCNPLTSNSSNKRTRDVDDEEIWNVVTKSGKRLARCVQNERVSEEKVEISVTSKEPLPKQFAFARLLKNNNILNILKIKYINAYKLIIQFEDESMLTKFLECEEIKNKSWNLQRTLEVGISYGIIKNVELELSEPEVFDSITSTAELIAVKRLNRRTDDGTQWTPSETIRLCFKGSSLPAFVYVYGVRTRIETYTFPVTQCSFCWRYGHPRKVCPKKKQVCVKCTKDHGNCEIVEDQFVCVNCRGNHMSLSSNCPVKIKERKIREIMADFNCTYKRALTMYVPPDTSVVDENQPINESETYEEVHNIDNTPLKTSTSYASVTASKSTQNQKQQLANKQRLHKTKTNNNKKTRQKDDINWDEIMNMDIPEETDTESTEERRSESTNKKTALNIIQWNCQSLTSKGLTLEQLLTIEKIHIAALNETWLDARTDFRINGYNIFRKDRNDGYGGVAVMTHHSIQAKIQNTSSRNPGIELIHVKIFNSEYLQNIISVYCPPSVTTSQQDWDELFSLFSEKTLILGDMNGHHSSWSYKTDTRGVQIFDALLNYNFIILNDGSPTRIKLVNGTLHQSSPDISIVSSDVAIEYDWNVLNETLGSDHLMIKIATNNNTQYSYIKKRNLKKADWNLYQKILKDSFTHLMIPEELQEAYNLFIDEINKAAGKSIPYVKISQDPCSKFTPRPYWNTKLSKAIAERRLALRNFRRNSTPANLSILKGKISEAQRISREAKSKGWMTFCSSLNEVSTAGEMWQRMKWIKGRKTQKLNIEENLAFSLLRSLSPDYVISKEPDFNSCNFKLELPVSLHEMEQCIKRSDTTPGCDNISFSMIKNLPKCAKIYLVSLYSSFLKYAFVPVQWRDVRICPIPKPGRVPNTCTSLRPIALMSCLCKIFHSIIKSRLEWYLEKNDMLAQNTIGFRKCRSCLDGLSHLVTKIQTGFSKGFVTLGCFIDINNAYNNVDINVLLSKLDEVGVGSGICNYLWNFLKQRRLKILVDSSIKCRYTGQGLAQGDPLSPLLFNVATMSIYKNLNDSIFISQYADDLAMSVTCKDINSAVSELQPALDRVTRLLGDLGLEISAVKSKTCLFNRSRKQPPSNLCTLKINNRWLELADSVKYLGLWLDRSLRWGKHVNETNDKVVKFLKILKLLAGPGWGIHPKHLRRLYLSIIRSRIDYGSFLYDNSCKSHLYKLDKIQNQSMRLIGGFIKTTPIHVMESELALQPLFVRRRYLAGKFILKIKSLKINGIISFLEEFGISHNNSNFWTHKKKPLLYTLYAELQDVPLHTTTKLEMFSFDIWINNINITNNIKFIDTITKAKKDYSRLDLQTISSEMMTKYVHYYKIYTDGSKDFEQAGAAFFDEQIGTGCKFKISANVSIMYLELFAILEALSYVATIDENNIVIFTDSKSSLQHLARCTSTFRGTPIAYEILKLLQHYNYICKNVSLQWIPSHVGITGNEKADQLAKEAITDGIDIAVKPFYADCIYLIRKICFELWTEYFDERSKEKGIWYKTIQPQPPGISWIDNLRMKRTDITLMMRLRSGHIPLNRFAHLIKKVNSPNCSTCNTIEDVLHILAECARNESYRRQHFKDCSSNIGYFNSVLANPYSVEARRILRLVEIGIGNR</sequence>
<feature type="compositionally biased region" description="Polar residues" evidence="1">
    <location>
        <begin position="338"/>
        <end position="367"/>
    </location>
</feature>
<dbReference type="InterPro" id="IPR043502">
    <property type="entry name" value="DNA/RNA_pol_sf"/>
</dbReference>